<keyword evidence="3" id="KW-0574">Periplasm</keyword>
<evidence type="ECO:0000256" key="4">
    <source>
        <dbReference type="SAM" id="SignalP"/>
    </source>
</evidence>
<dbReference type="Proteomes" id="UP000006732">
    <property type="component" value="Chromosome"/>
</dbReference>
<feature type="domain" description="Organic solvent tolerance-like N-terminal" evidence="5">
    <location>
        <begin position="40"/>
        <end position="146"/>
    </location>
</feature>
<name>A1AMN0_PELPD</name>
<dbReference type="NCBIfam" id="TIGR03002">
    <property type="entry name" value="outer_YhbN_LptA"/>
    <property type="match status" value="1"/>
</dbReference>
<evidence type="ECO:0000256" key="3">
    <source>
        <dbReference type="ARBA" id="ARBA00022764"/>
    </source>
</evidence>
<proteinExistence type="predicted"/>
<evidence type="ECO:0000259" key="5">
    <source>
        <dbReference type="Pfam" id="PF03968"/>
    </source>
</evidence>
<accession>A1AMN0</accession>
<reference evidence="6 7" key="1">
    <citation type="submission" date="2006-10" db="EMBL/GenBank/DDBJ databases">
        <title>Complete sequence of chromosome of Pelobacter propionicus DSM 2379.</title>
        <authorList>
            <consortium name="US DOE Joint Genome Institute"/>
            <person name="Copeland A."/>
            <person name="Lucas S."/>
            <person name="Lapidus A."/>
            <person name="Barry K."/>
            <person name="Detter J.C."/>
            <person name="Glavina del Rio T."/>
            <person name="Hammon N."/>
            <person name="Israni S."/>
            <person name="Dalin E."/>
            <person name="Tice H."/>
            <person name="Pitluck S."/>
            <person name="Saunders E."/>
            <person name="Brettin T."/>
            <person name="Bruce D."/>
            <person name="Han C."/>
            <person name="Tapia R."/>
            <person name="Schmutz J."/>
            <person name="Larimer F."/>
            <person name="Land M."/>
            <person name="Hauser L."/>
            <person name="Kyrpides N."/>
            <person name="Kim E."/>
            <person name="Lovley D."/>
            <person name="Richardson P."/>
        </authorList>
    </citation>
    <scope>NUCLEOTIDE SEQUENCE [LARGE SCALE GENOMIC DNA]</scope>
    <source>
        <strain evidence="7">DSM 2379 / NBRC 103807 / OttBd1</strain>
    </source>
</reference>
<evidence type="ECO:0000313" key="7">
    <source>
        <dbReference type="Proteomes" id="UP000006732"/>
    </source>
</evidence>
<dbReference type="HOGENOM" id="CLU_095993_7_1_7"/>
<dbReference type="GO" id="GO:0015920">
    <property type="term" value="P:lipopolysaccharide transport"/>
    <property type="evidence" value="ECO:0007669"/>
    <property type="project" value="InterPro"/>
</dbReference>
<sequence length="174" mass="18576">MKLIMTCIQLVTLLLLAVPLLAAPADGGVSRKDRSNLPITIKASQLTADNKGKKAVFTGKVVAKQGDITIFSDKLTIHYGTNKNEVEKIEADGNVRIVQENRVGSAAHAVYDSKEGKITLSGGTPRVTQGADSTTGKIITYLIDDERSTVTGDAGAPVVTIIHPRERKNNDAPR</sequence>
<dbReference type="InterPro" id="IPR005653">
    <property type="entry name" value="OstA-like_N"/>
</dbReference>
<dbReference type="STRING" id="338966.Ppro_0972"/>
<gene>
    <name evidence="6" type="ordered locus">Ppro_0972</name>
</gene>
<dbReference type="PANTHER" id="PTHR36504">
    <property type="entry name" value="LIPOPOLYSACCHARIDE EXPORT SYSTEM PROTEIN LPTA"/>
    <property type="match status" value="1"/>
</dbReference>
<evidence type="ECO:0000256" key="2">
    <source>
        <dbReference type="ARBA" id="ARBA00022729"/>
    </source>
</evidence>
<evidence type="ECO:0000313" key="6">
    <source>
        <dbReference type="EMBL" id="ABK98600.1"/>
    </source>
</evidence>
<dbReference type="GO" id="GO:0017089">
    <property type="term" value="F:glycolipid transfer activity"/>
    <property type="evidence" value="ECO:0007669"/>
    <property type="project" value="TreeGrafter"/>
</dbReference>
<protein>
    <submittedName>
        <fullName evidence="6">OstA family protein</fullName>
    </submittedName>
</protein>
<dbReference type="GO" id="GO:0001530">
    <property type="term" value="F:lipopolysaccharide binding"/>
    <property type="evidence" value="ECO:0007669"/>
    <property type="project" value="InterPro"/>
</dbReference>
<feature type="signal peptide" evidence="4">
    <location>
        <begin position="1"/>
        <end position="22"/>
    </location>
</feature>
<evidence type="ECO:0000256" key="1">
    <source>
        <dbReference type="ARBA" id="ARBA00022448"/>
    </source>
</evidence>
<dbReference type="AlphaFoldDB" id="A1AMN0"/>
<dbReference type="GO" id="GO:0030288">
    <property type="term" value="C:outer membrane-bounded periplasmic space"/>
    <property type="evidence" value="ECO:0007669"/>
    <property type="project" value="TreeGrafter"/>
</dbReference>
<keyword evidence="7" id="KW-1185">Reference proteome</keyword>
<dbReference type="eggNOG" id="COG1934">
    <property type="taxonomic scope" value="Bacteria"/>
</dbReference>
<keyword evidence="1" id="KW-0813">Transport</keyword>
<dbReference type="PANTHER" id="PTHR36504:SF1">
    <property type="entry name" value="LIPOPOLYSACCHARIDE EXPORT SYSTEM PROTEIN LPTA"/>
    <property type="match status" value="1"/>
</dbReference>
<dbReference type="KEGG" id="ppd:Ppro_0972"/>
<feature type="chain" id="PRO_5002631878" evidence="4">
    <location>
        <begin position="23"/>
        <end position="174"/>
    </location>
</feature>
<dbReference type="Pfam" id="PF03968">
    <property type="entry name" value="LptD_N"/>
    <property type="match status" value="1"/>
</dbReference>
<dbReference type="InterPro" id="IPR052037">
    <property type="entry name" value="LPS_export_LptA"/>
</dbReference>
<dbReference type="OrthoDB" id="9782597at2"/>
<dbReference type="InterPro" id="IPR014340">
    <property type="entry name" value="LptA"/>
</dbReference>
<organism evidence="6 7">
    <name type="scientific">Pelobacter propionicus (strain DSM 2379 / NBRC 103807 / OttBd1)</name>
    <dbReference type="NCBI Taxonomy" id="338966"/>
    <lineage>
        <taxon>Bacteria</taxon>
        <taxon>Pseudomonadati</taxon>
        <taxon>Thermodesulfobacteriota</taxon>
        <taxon>Desulfuromonadia</taxon>
        <taxon>Desulfuromonadales</taxon>
        <taxon>Desulfuromonadaceae</taxon>
        <taxon>Pelobacter</taxon>
    </lineage>
</organism>
<keyword evidence="2 4" id="KW-0732">Signal</keyword>
<dbReference type="EMBL" id="CP000482">
    <property type="protein sequence ID" value="ABK98600.1"/>
    <property type="molecule type" value="Genomic_DNA"/>
</dbReference>
<dbReference type="Gene3D" id="2.60.450.10">
    <property type="entry name" value="Lipopolysaccharide (LPS) transport protein A like domain"/>
    <property type="match status" value="1"/>
</dbReference>
<dbReference type="GO" id="GO:0009279">
    <property type="term" value="C:cell outer membrane"/>
    <property type="evidence" value="ECO:0007669"/>
    <property type="project" value="TreeGrafter"/>
</dbReference>